<feature type="compositionally biased region" description="Basic and acidic residues" evidence="1">
    <location>
        <begin position="192"/>
        <end position="219"/>
    </location>
</feature>
<sequence>MTTLSNLSRYGARPVVTAKASAVPGPQPRKGPPSTTGGSSDRPCEARRSGSKATGKTKDNALNIMHWNAEGVNSKRAIMKPSIVCKLFECKSDYEAEHLLDKDRTWFLLLSNGSNTCIRIWTLGMTACDKPSTAQQNAQKFKSVFDNSATVMKELLEIKGKSADVDEANKSKEQSSDESQQDASIASTAGDKSTDGLSEKLEDLKVSGTESKEEPPAEK</sequence>
<protein>
    <submittedName>
        <fullName evidence="2">Uncharacterized protein</fullName>
    </submittedName>
</protein>
<comment type="caution">
    <text evidence="2">The sequence shown here is derived from an EMBL/GenBank/DDBJ whole genome shotgun (WGS) entry which is preliminary data.</text>
</comment>
<reference evidence="2 3" key="1">
    <citation type="submission" date="2019-01" db="EMBL/GenBank/DDBJ databases">
        <title>A draft genome assembly of the solar-powered sea slug Elysia chlorotica.</title>
        <authorList>
            <person name="Cai H."/>
            <person name="Li Q."/>
            <person name="Fang X."/>
            <person name="Li J."/>
            <person name="Curtis N.E."/>
            <person name="Altenburger A."/>
            <person name="Shibata T."/>
            <person name="Feng M."/>
            <person name="Maeda T."/>
            <person name="Schwartz J.A."/>
            <person name="Shigenobu S."/>
            <person name="Lundholm N."/>
            <person name="Nishiyama T."/>
            <person name="Yang H."/>
            <person name="Hasebe M."/>
            <person name="Li S."/>
            <person name="Pierce S.K."/>
            <person name="Wang J."/>
        </authorList>
    </citation>
    <scope>NUCLEOTIDE SEQUENCE [LARGE SCALE GENOMIC DNA]</scope>
    <source>
        <strain evidence="2">EC2010</strain>
        <tissue evidence="2">Whole organism of an adult</tissue>
    </source>
</reference>
<evidence type="ECO:0000313" key="3">
    <source>
        <dbReference type="Proteomes" id="UP000271974"/>
    </source>
</evidence>
<gene>
    <name evidence="2" type="ORF">EGW08_016361</name>
</gene>
<proteinExistence type="predicted"/>
<dbReference type="Proteomes" id="UP000271974">
    <property type="component" value="Unassembled WGS sequence"/>
</dbReference>
<name>A0A3S0ZUZ3_ELYCH</name>
<evidence type="ECO:0000256" key="1">
    <source>
        <dbReference type="SAM" id="MobiDB-lite"/>
    </source>
</evidence>
<keyword evidence="3" id="KW-1185">Reference proteome</keyword>
<feature type="region of interest" description="Disordered" evidence="1">
    <location>
        <begin position="163"/>
        <end position="219"/>
    </location>
</feature>
<organism evidence="2 3">
    <name type="scientific">Elysia chlorotica</name>
    <name type="common">Eastern emerald elysia</name>
    <name type="synonym">Sea slug</name>
    <dbReference type="NCBI Taxonomy" id="188477"/>
    <lineage>
        <taxon>Eukaryota</taxon>
        <taxon>Metazoa</taxon>
        <taxon>Spiralia</taxon>
        <taxon>Lophotrochozoa</taxon>
        <taxon>Mollusca</taxon>
        <taxon>Gastropoda</taxon>
        <taxon>Heterobranchia</taxon>
        <taxon>Euthyneura</taxon>
        <taxon>Panpulmonata</taxon>
        <taxon>Sacoglossa</taxon>
        <taxon>Placobranchoidea</taxon>
        <taxon>Plakobranchidae</taxon>
        <taxon>Elysia</taxon>
    </lineage>
</organism>
<feature type="region of interest" description="Disordered" evidence="1">
    <location>
        <begin position="1"/>
        <end position="59"/>
    </location>
</feature>
<dbReference type="AlphaFoldDB" id="A0A3S0ZUZ3"/>
<dbReference type="EMBL" id="RQTK01000704">
    <property type="protein sequence ID" value="RUS75872.1"/>
    <property type="molecule type" value="Genomic_DNA"/>
</dbReference>
<evidence type="ECO:0000313" key="2">
    <source>
        <dbReference type="EMBL" id="RUS75872.1"/>
    </source>
</evidence>
<feature type="compositionally biased region" description="Low complexity" evidence="1">
    <location>
        <begin position="177"/>
        <end position="187"/>
    </location>
</feature>
<accession>A0A3S0ZUZ3</accession>
<feature type="compositionally biased region" description="Basic and acidic residues" evidence="1">
    <location>
        <begin position="163"/>
        <end position="175"/>
    </location>
</feature>